<accession>A0A814PZR8</accession>
<gene>
    <name evidence="3" type="ORF">OKA104_LOCUS14390</name>
    <name evidence="2" type="ORF">VCS650_LOCUS20726</name>
</gene>
<evidence type="ECO:0000313" key="2">
    <source>
        <dbReference type="EMBL" id="CAF1112514.1"/>
    </source>
</evidence>
<sequence>MKVKRSESVIMIVHCRLAKLFAELLHKDVRFGIVGKVVFGLVCFRLKGKNELSEKLLLSLNHSGEMHVVPAMVNDLYTIRFAVCAKDATENDMHTAFHIIQAHANTILKND</sequence>
<dbReference type="PANTHER" id="PTHR11999:SF70">
    <property type="entry name" value="MIP05841P"/>
    <property type="match status" value="1"/>
</dbReference>
<name>A0A814PZR8_9BILA</name>
<keyword evidence="1" id="KW-0210">Decarboxylase</keyword>
<evidence type="ECO:0000256" key="1">
    <source>
        <dbReference type="ARBA" id="ARBA00022793"/>
    </source>
</evidence>
<evidence type="ECO:0000313" key="4">
    <source>
        <dbReference type="Proteomes" id="UP000663891"/>
    </source>
</evidence>
<organism evidence="2 4">
    <name type="scientific">Adineta steineri</name>
    <dbReference type="NCBI Taxonomy" id="433720"/>
    <lineage>
        <taxon>Eukaryota</taxon>
        <taxon>Metazoa</taxon>
        <taxon>Spiralia</taxon>
        <taxon>Gnathifera</taxon>
        <taxon>Rotifera</taxon>
        <taxon>Eurotatoria</taxon>
        <taxon>Bdelloidea</taxon>
        <taxon>Adinetida</taxon>
        <taxon>Adinetidae</taxon>
        <taxon>Adineta</taxon>
    </lineage>
</organism>
<dbReference type="Gene3D" id="3.90.1150.10">
    <property type="entry name" value="Aspartate Aminotransferase, domain 1"/>
    <property type="match status" value="1"/>
</dbReference>
<dbReference type="SUPFAM" id="SSF53383">
    <property type="entry name" value="PLP-dependent transferases"/>
    <property type="match status" value="1"/>
</dbReference>
<dbReference type="AlphaFoldDB" id="A0A814PZR8"/>
<proteinExistence type="predicted"/>
<dbReference type="PANTHER" id="PTHR11999">
    <property type="entry name" value="GROUP II PYRIDOXAL-5-PHOSPHATE DECARBOXYLASE"/>
    <property type="match status" value="1"/>
</dbReference>
<dbReference type="EMBL" id="CAJNON010000217">
    <property type="protein sequence ID" value="CAF1112514.1"/>
    <property type="molecule type" value="Genomic_DNA"/>
</dbReference>
<dbReference type="EMBL" id="CAJOAY010000757">
    <property type="protein sequence ID" value="CAF3729471.1"/>
    <property type="molecule type" value="Genomic_DNA"/>
</dbReference>
<dbReference type="InterPro" id="IPR015424">
    <property type="entry name" value="PyrdxlP-dep_Trfase"/>
</dbReference>
<keyword evidence="1" id="KW-0456">Lyase</keyword>
<dbReference type="Proteomes" id="UP000663891">
    <property type="component" value="Unassembled WGS sequence"/>
</dbReference>
<dbReference type="InterPro" id="IPR010977">
    <property type="entry name" value="Aromatic_deC"/>
</dbReference>
<evidence type="ECO:0000313" key="3">
    <source>
        <dbReference type="EMBL" id="CAF3729471.1"/>
    </source>
</evidence>
<comment type="caution">
    <text evidence="2">The sequence shown here is derived from an EMBL/GenBank/DDBJ whole genome shotgun (WGS) entry which is preliminary data.</text>
</comment>
<reference evidence="2" key="1">
    <citation type="submission" date="2021-02" db="EMBL/GenBank/DDBJ databases">
        <authorList>
            <person name="Nowell W R."/>
        </authorList>
    </citation>
    <scope>NUCLEOTIDE SEQUENCE</scope>
</reference>
<dbReference type="InterPro" id="IPR015422">
    <property type="entry name" value="PyrdxlP-dep_Trfase_small"/>
</dbReference>
<dbReference type="GO" id="GO:0016831">
    <property type="term" value="F:carboxy-lyase activity"/>
    <property type="evidence" value="ECO:0007669"/>
    <property type="project" value="UniProtKB-KW"/>
</dbReference>
<protein>
    <submittedName>
        <fullName evidence="2">Uncharacterized protein</fullName>
    </submittedName>
</protein>
<dbReference type="GO" id="GO:0005737">
    <property type="term" value="C:cytoplasm"/>
    <property type="evidence" value="ECO:0007669"/>
    <property type="project" value="TreeGrafter"/>
</dbReference>
<dbReference type="Proteomes" id="UP000663881">
    <property type="component" value="Unassembled WGS sequence"/>
</dbReference>
<dbReference type="OrthoDB" id="639767at2759"/>